<evidence type="ECO:0000313" key="2">
    <source>
        <dbReference type="Proteomes" id="UP001430953"/>
    </source>
</evidence>
<dbReference type="Proteomes" id="UP001430953">
    <property type="component" value="Unassembled WGS sequence"/>
</dbReference>
<sequence>MQNAARRVKNRRESNGKLIHRARSSYFSVPGVVMNIKLAGMRTTTMTLASATKSGVSASASARQRARDIMRYTQHAPRPQRDDQRAVKRASAAMIF</sequence>
<evidence type="ECO:0000313" key="1">
    <source>
        <dbReference type="EMBL" id="KAL0104656.1"/>
    </source>
</evidence>
<organism evidence="1 2">
    <name type="scientific">Cardiocondyla obscurior</name>
    <dbReference type="NCBI Taxonomy" id="286306"/>
    <lineage>
        <taxon>Eukaryota</taxon>
        <taxon>Metazoa</taxon>
        <taxon>Ecdysozoa</taxon>
        <taxon>Arthropoda</taxon>
        <taxon>Hexapoda</taxon>
        <taxon>Insecta</taxon>
        <taxon>Pterygota</taxon>
        <taxon>Neoptera</taxon>
        <taxon>Endopterygota</taxon>
        <taxon>Hymenoptera</taxon>
        <taxon>Apocrita</taxon>
        <taxon>Aculeata</taxon>
        <taxon>Formicoidea</taxon>
        <taxon>Formicidae</taxon>
        <taxon>Myrmicinae</taxon>
        <taxon>Cardiocondyla</taxon>
    </lineage>
</organism>
<dbReference type="EMBL" id="JADYXP020000020">
    <property type="protein sequence ID" value="KAL0104656.1"/>
    <property type="molecule type" value="Genomic_DNA"/>
</dbReference>
<reference evidence="1 2" key="1">
    <citation type="submission" date="2023-03" db="EMBL/GenBank/DDBJ databases">
        <title>High recombination rates correlate with genetic variation in Cardiocondyla obscurior ants.</title>
        <authorList>
            <person name="Errbii M."/>
        </authorList>
    </citation>
    <scope>NUCLEOTIDE SEQUENCE [LARGE SCALE GENOMIC DNA]</scope>
    <source>
        <strain evidence="1">Alpha-2009</strain>
        <tissue evidence="1">Whole body</tissue>
    </source>
</reference>
<protein>
    <submittedName>
        <fullName evidence="1">Uncharacterized protein</fullName>
    </submittedName>
</protein>
<name>A0AAW2EQZ4_9HYME</name>
<keyword evidence="2" id="KW-1185">Reference proteome</keyword>
<dbReference type="AlphaFoldDB" id="A0AAW2EQZ4"/>
<comment type="caution">
    <text evidence="1">The sequence shown here is derived from an EMBL/GenBank/DDBJ whole genome shotgun (WGS) entry which is preliminary data.</text>
</comment>
<proteinExistence type="predicted"/>
<accession>A0AAW2EQZ4</accession>
<gene>
    <name evidence="1" type="ORF">PUN28_017416</name>
</gene>